<keyword evidence="2" id="KW-1185">Reference proteome</keyword>
<evidence type="ECO:0000313" key="2">
    <source>
        <dbReference type="Proteomes" id="UP000199021"/>
    </source>
</evidence>
<evidence type="ECO:0000313" key="1">
    <source>
        <dbReference type="EMBL" id="SER46047.1"/>
    </source>
</evidence>
<sequence length="58" mass="6823">MEHYGGTGALRGWLRRWRSPENGELKAVKKLKLYEHPQSYLLTPNLSNRKVSKQSKKR</sequence>
<organism evidence="1 2">
    <name type="scientific">Neolewinella agarilytica</name>
    <dbReference type="NCBI Taxonomy" id="478744"/>
    <lineage>
        <taxon>Bacteria</taxon>
        <taxon>Pseudomonadati</taxon>
        <taxon>Bacteroidota</taxon>
        <taxon>Saprospiria</taxon>
        <taxon>Saprospirales</taxon>
        <taxon>Lewinellaceae</taxon>
        <taxon>Neolewinella</taxon>
    </lineage>
</organism>
<reference evidence="2" key="1">
    <citation type="submission" date="2016-10" db="EMBL/GenBank/DDBJ databases">
        <authorList>
            <person name="Varghese N."/>
            <person name="Submissions S."/>
        </authorList>
    </citation>
    <scope>NUCLEOTIDE SEQUENCE [LARGE SCALE GENOMIC DNA]</scope>
    <source>
        <strain evidence="2">DSM 24740</strain>
    </source>
</reference>
<dbReference type="EMBL" id="FOFB01000046">
    <property type="protein sequence ID" value="SER46047.1"/>
    <property type="molecule type" value="Genomic_DNA"/>
</dbReference>
<dbReference type="InParanoid" id="A0A1H9PD11"/>
<dbReference type="AlphaFoldDB" id="A0A1H9PD11"/>
<protein>
    <submittedName>
        <fullName evidence="1">Uncharacterized protein</fullName>
    </submittedName>
</protein>
<name>A0A1H9PD11_9BACT</name>
<gene>
    <name evidence="1" type="ORF">SAMN05444359_14613</name>
</gene>
<proteinExistence type="predicted"/>
<accession>A0A1H9PD11</accession>
<dbReference type="Proteomes" id="UP000199021">
    <property type="component" value="Unassembled WGS sequence"/>
</dbReference>